<dbReference type="GO" id="GO:0006782">
    <property type="term" value="P:protoporphyrinogen IX biosynthetic process"/>
    <property type="evidence" value="ECO:0007669"/>
    <property type="project" value="UniProtKB-UniPathway"/>
</dbReference>
<feature type="binding site" evidence="16">
    <location>
        <position position="332"/>
    </location>
    <ligand>
        <name>S-adenosyl-L-methionine</name>
        <dbReference type="ChEBI" id="CHEBI:59789"/>
        <label>1</label>
    </ligand>
</feature>
<dbReference type="InterPro" id="IPR010723">
    <property type="entry name" value="HemN_C"/>
</dbReference>
<comment type="function">
    <text evidence="13">Involved in the heme biosynthesis. Catalyzes the anaerobic oxidative decarboxylation of propionate groups of rings A and B of coproporphyrinogen III to yield the vinyl groups in protoporphyrinogen IX.</text>
</comment>
<dbReference type="UniPathway" id="UPA00251">
    <property type="reaction ID" value="UER00323"/>
</dbReference>
<evidence type="ECO:0000256" key="17">
    <source>
        <dbReference type="PIRSR" id="PIRSR000167-2"/>
    </source>
</evidence>
<dbReference type="SFLD" id="SFLDG01082">
    <property type="entry name" value="B12-binding_domain_containing"/>
    <property type="match status" value="1"/>
</dbReference>
<evidence type="ECO:0000313" key="19">
    <source>
        <dbReference type="EMBL" id="PWN57015.1"/>
    </source>
</evidence>
<comment type="cofactor">
    <cofactor evidence="15 17">
        <name>[4Fe-4S] cluster</name>
        <dbReference type="ChEBI" id="CHEBI:49883"/>
    </cofactor>
    <text evidence="15 17">Binds 1 [4Fe-4S] cluster. The cluster is coordinated with 3 cysteines and an exchangeable S-adenosyl-L-methionine.</text>
</comment>
<dbReference type="Pfam" id="PF06969">
    <property type="entry name" value="HemN_C"/>
    <property type="match status" value="1"/>
</dbReference>
<keyword evidence="7 15" id="KW-0949">S-adenosyl-L-methionine</keyword>
<gene>
    <name evidence="19" type="primary">hemN</name>
    <name evidence="19" type="ORF">DEH80_03495</name>
</gene>
<feature type="binding site" evidence="16">
    <location>
        <begin position="116"/>
        <end position="117"/>
    </location>
    <ligand>
        <name>S-adenosyl-L-methionine</name>
        <dbReference type="ChEBI" id="CHEBI:59789"/>
        <label>2</label>
    </ligand>
</feature>
<feature type="domain" description="Radical SAM core" evidence="18">
    <location>
        <begin position="49"/>
        <end position="283"/>
    </location>
</feature>
<comment type="caution">
    <text evidence="19">The sequence shown here is derived from an EMBL/GenBank/DDBJ whole genome shotgun (WGS) entry which is preliminary data.</text>
</comment>
<feature type="binding site" evidence="16">
    <location>
        <position position="58"/>
    </location>
    <ligand>
        <name>S-adenosyl-L-methionine</name>
        <dbReference type="ChEBI" id="CHEBI:59789"/>
        <label>1</label>
    </ligand>
</feature>
<dbReference type="SFLD" id="SFLDG01065">
    <property type="entry name" value="anaerobic_coproporphyrinogen-I"/>
    <property type="match status" value="1"/>
</dbReference>
<comment type="pathway">
    <text evidence="2 15">Porphyrin-containing compound metabolism; protoporphyrin-IX biosynthesis; protoporphyrinogen-IX from coproporphyrinogen-III (AdoMet route): step 1/1.</text>
</comment>
<evidence type="ECO:0000256" key="16">
    <source>
        <dbReference type="PIRSR" id="PIRSR000167-1"/>
    </source>
</evidence>
<dbReference type="GO" id="GO:0051539">
    <property type="term" value="F:4 iron, 4 sulfur cluster binding"/>
    <property type="evidence" value="ECO:0007669"/>
    <property type="project" value="UniProtKB-KW"/>
</dbReference>
<evidence type="ECO:0000256" key="11">
    <source>
        <dbReference type="ARBA" id="ARBA00023014"/>
    </source>
</evidence>
<dbReference type="CDD" id="cd01335">
    <property type="entry name" value="Radical_SAM"/>
    <property type="match status" value="1"/>
</dbReference>
<evidence type="ECO:0000256" key="1">
    <source>
        <dbReference type="ARBA" id="ARBA00004496"/>
    </source>
</evidence>
<feature type="binding site" evidence="16">
    <location>
        <position position="212"/>
    </location>
    <ligand>
        <name>S-adenosyl-L-methionine</name>
        <dbReference type="ChEBI" id="CHEBI:59789"/>
        <label>2</label>
    </ligand>
</feature>
<feature type="binding site" evidence="17">
    <location>
        <position position="64"/>
    </location>
    <ligand>
        <name>[4Fe-4S] cluster</name>
        <dbReference type="ChEBI" id="CHEBI:49883"/>
        <note>4Fe-4S-S-AdoMet</note>
    </ligand>
</feature>
<feature type="binding site" evidence="17">
    <location>
        <position position="71"/>
    </location>
    <ligand>
        <name>[4Fe-4S] cluster</name>
        <dbReference type="ChEBI" id="CHEBI:49883"/>
        <note>4Fe-4S-S-AdoMet</note>
    </ligand>
</feature>
<comment type="subunit">
    <text evidence="4">Monomer.</text>
</comment>
<comment type="similarity">
    <text evidence="3 15">Belongs to the anaerobic coproporphyrinogen-III oxidase family.</text>
</comment>
<keyword evidence="5 15" id="KW-0004">4Fe-4S</keyword>
<evidence type="ECO:0000256" key="13">
    <source>
        <dbReference type="ARBA" id="ARBA00024295"/>
    </source>
</evidence>
<feature type="binding site" evidence="16">
    <location>
        <position position="187"/>
    </location>
    <ligand>
        <name>S-adenosyl-L-methionine</name>
        <dbReference type="ChEBI" id="CHEBI:59789"/>
        <label>2</label>
    </ligand>
</feature>
<dbReference type="Pfam" id="PF04055">
    <property type="entry name" value="Radical_SAM"/>
    <property type="match status" value="1"/>
</dbReference>
<keyword evidence="20" id="KW-1185">Reference proteome</keyword>
<dbReference type="RefSeq" id="WP_109719096.1">
    <property type="nucleotide sequence ID" value="NZ_QEQK01000003.1"/>
</dbReference>
<keyword evidence="12 15" id="KW-0627">Porphyrin biosynthesis</keyword>
<feature type="binding site" evidence="16">
    <location>
        <position position="148"/>
    </location>
    <ligand>
        <name>S-adenosyl-L-methionine</name>
        <dbReference type="ChEBI" id="CHEBI:59789"/>
        <label>1</label>
    </ligand>
</feature>
<name>A0A363UNP7_9GAMM</name>
<evidence type="ECO:0000256" key="3">
    <source>
        <dbReference type="ARBA" id="ARBA00005493"/>
    </source>
</evidence>
<organism evidence="19 20">
    <name type="scientific">Abyssibacter profundi</name>
    <dbReference type="NCBI Taxonomy" id="2182787"/>
    <lineage>
        <taxon>Bacteria</taxon>
        <taxon>Pseudomonadati</taxon>
        <taxon>Pseudomonadota</taxon>
        <taxon>Gammaproteobacteria</taxon>
        <taxon>Chromatiales</taxon>
        <taxon>Oceanococcaceae</taxon>
        <taxon>Abyssibacter</taxon>
    </lineage>
</organism>
<dbReference type="Gene3D" id="3.80.30.20">
    <property type="entry name" value="tm_1862 like domain"/>
    <property type="match status" value="1"/>
</dbReference>
<keyword evidence="8 15" id="KW-0479">Metal-binding</keyword>
<dbReference type="InterPro" id="IPR007197">
    <property type="entry name" value="rSAM"/>
</dbReference>
<dbReference type="Proteomes" id="UP000251800">
    <property type="component" value="Unassembled WGS sequence"/>
</dbReference>
<feature type="binding site" evidence="16">
    <location>
        <begin position="70"/>
        <end position="72"/>
    </location>
    <ligand>
        <name>S-adenosyl-L-methionine</name>
        <dbReference type="ChEBI" id="CHEBI:59789"/>
        <label>2</label>
    </ligand>
</feature>
<keyword evidence="9 15" id="KW-0560">Oxidoreductase</keyword>
<dbReference type="GO" id="GO:0046872">
    <property type="term" value="F:metal ion binding"/>
    <property type="evidence" value="ECO:0007669"/>
    <property type="project" value="UniProtKB-KW"/>
</dbReference>
<comment type="subcellular location">
    <subcellularLocation>
        <location evidence="1 15">Cytoplasm</location>
    </subcellularLocation>
</comment>
<protein>
    <recommendedName>
        <fullName evidence="15">Coproporphyrinogen-III oxidase</fullName>
        <ecNumber evidence="15">1.3.98.3</ecNumber>
    </recommendedName>
</protein>
<keyword evidence="6 15" id="KW-0963">Cytoplasm</keyword>
<evidence type="ECO:0000256" key="10">
    <source>
        <dbReference type="ARBA" id="ARBA00023004"/>
    </source>
</evidence>
<dbReference type="GO" id="GO:0005737">
    <property type="term" value="C:cytoplasm"/>
    <property type="evidence" value="ECO:0007669"/>
    <property type="project" value="UniProtKB-SubCell"/>
</dbReference>
<dbReference type="InterPro" id="IPR034505">
    <property type="entry name" value="Coproporphyrinogen-III_oxidase"/>
</dbReference>
<dbReference type="GO" id="GO:0004109">
    <property type="term" value="F:coproporphyrinogen oxidase activity"/>
    <property type="evidence" value="ECO:0007669"/>
    <property type="project" value="InterPro"/>
</dbReference>
<sequence>MSVATIAPPPLELLAMRAPRYTSYPTALQFDERIGPDDAVRALRQSNDDWLPAPLSLYLHVPFCHSNCFYCGCHRKVTRNVERMAAYANDLARELGQRAALLDADRQTVQVHFGGGTPNHLPSADLCRVMETLHHHYAPDEQADISLEIDPRLVEGEEPALWASLGFNRISIGVQDVDDRVQRLINRVQPAEQVARCVEQCRHTGFESINFDLIYGLPAQSMQSIDATLDFVEQQRPERVAAFGYAHLPDRLRAQRAINRVWLPDATARLALRNRIEQRLLAAGYVSIGLDHYALPSDSLARAHREQSLHRNFQGYTTHAGCDVIGFGVSSISRIGDTFAQHSKSIDDYHTAIDQGLWPVVRGYRQCDDDRLREQIIMALMCDRPVDLLALGRQYGMDPNARFEPALEAIQSMAPRTQPLVVCESGVLRATPEGRPFLRLIAAQFDAFASAQRGHTNVAV</sequence>
<feature type="binding site" evidence="16">
    <location>
        <position position="246"/>
    </location>
    <ligand>
        <name>S-adenosyl-L-methionine</name>
        <dbReference type="ChEBI" id="CHEBI:59789"/>
        <label>2</label>
    </ligand>
</feature>
<evidence type="ECO:0000256" key="2">
    <source>
        <dbReference type="ARBA" id="ARBA00004785"/>
    </source>
</evidence>
<evidence type="ECO:0000256" key="5">
    <source>
        <dbReference type="ARBA" id="ARBA00022485"/>
    </source>
</evidence>
<dbReference type="EMBL" id="QEQK01000003">
    <property type="protein sequence ID" value="PWN57015.1"/>
    <property type="molecule type" value="Genomic_DNA"/>
</dbReference>
<dbReference type="PROSITE" id="PS51918">
    <property type="entry name" value="RADICAL_SAM"/>
    <property type="match status" value="1"/>
</dbReference>
<dbReference type="GO" id="GO:0051989">
    <property type="term" value="F:coproporphyrinogen dehydrogenase activity"/>
    <property type="evidence" value="ECO:0007669"/>
    <property type="project" value="UniProtKB-EC"/>
</dbReference>
<reference evidence="19 20" key="1">
    <citation type="submission" date="2018-05" db="EMBL/GenBank/DDBJ databases">
        <title>Abyssibacter profundi OUC007T gen. nov., sp. nov, a marine bacterium isolated from seawater of the Mariana Trench.</title>
        <authorList>
            <person name="Zhou S."/>
        </authorList>
    </citation>
    <scope>NUCLEOTIDE SEQUENCE [LARGE SCALE GENOMIC DNA]</scope>
    <source>
        <strain evidence="19 20">OUC007</strain>
    </source>
</reference>
<dbReference type="Gene3D" id="1.10.10.920">
    <property type="match status" value="1"/>
</dbReference>
<comment type="catalytic activity">
    <reaction evidence="14 15">
        <text>coproporphyrinogen III + 2 S-adenosyl-L-methionine = protoporphyrinogen IX + 2 5'-deoxyadenosine + 2 L-methionine + 2 CO2</text>
        <dbReference type="Rhea" id="RHEA:15425"/>
        <dbReference type="ChEBI" id="CHEBI:16526"/>
        <dbReference type="ChEBI" id="CHEBI:17319"/>
        <dbReference type="ChEBI" id="CHEBI:57307"/>
        <dbReference type="ChEBI" id="CHEBI:57309"/>
        <dbReference type="ChEBI" id="CHEBI:57844"/>
        <dbReference type="ChEBI" id="CHEBI:59789"/>
        <dbReference type="EC" id="1.3.98.3"/>
    </reaction>
</comment>
<evidence type="ECO:0000259" key="18">
    <source>
        <dbReference type="PROSITE" id="PS51918"/>
    </source>
</evidence>
<dbReference type="SFLD" id="SFLDS00029">
    <property type="entry name" value="Radical_SAM"/>
    <property type="match status" value="1"/>
</dbReference>
<dbReference type="InterPro" id="IPR023404">
    <property type="entry name" value="rSAM_horseshoe"/>
</dbReference>
<dbReference type="OrthoDB" id="9808022at2"/>
<evidence type="ECO:0000256" key="8">
    <source>
        <dbReference type="ARBA" id="ARBA00022723"/>
    </source>
</evidence>
<dbReference type="NCBIfam" id="TIGR00538">
    <property type="entry name" value="hemN"/>
    <property type="match status" value="1"/>
</dbReference>
<feature type="binding site" evidence="16">
    <location>
        <position position="175"/>
    </location>
    <ligand>
        <name>S-adenosyl-L-methionine</name>
        <dbReference type="ChEBI" id="CHEBI:59789"/>
        <label>2</label>
    </ligand>
</feature>
<dbReference type="PANTHER" id="PTHR13932">
    <property type="entry name" value="COPROPORPHYRINIGEN III OXIDASE"/>
    <property type="match status" value="1"/>
</dbReference>
<evidence type="ECO:0000256" key="12">
    <source>
        <dbReference type="ARBA" id="ARBA00023244"/>
    </source>
</evidence>
<evidence type="ECO:0000256" key="9">
    <source>
        <dbReference type="ARBA" id="ARBA00023002"/>
    </source>
</evidence>
<dbReference type="PIRSF" id="PIRSF000167">
    <property type="entry name" value="HemN"/>
    <property type="match status" value="1"/>
</dbReference>
<evidence type="ECO:0000256" key="7">
    <source>
        <dbReference type="ARBA" id="ARBA00022691"/>
    </source>
</evidence>
<accession>A0A363UNP7</accession>
<evidence type="ECO:0000256" key="14">
    <source>
        <dbReference type="ARBA" id="ARBA00048321"/>
    </source>
</evidence>
<evidence type="ECO:0000256" key="4">
    <source>
        <dbReference type="ARBA" id="ARBA00011245"/>
    </source>
</evidence>
<dbReference type="SMART" id="SM00729">
    <property type="entry name" value="Elp3"/>
    <property type="match status" value="1"/>
</dbReference>
<dbReference type="SUPFAM" id="SSF102114">
    <property type="entry name" value="Radical SAM enzymes"/>
    <property type="match status" value="1"/>
</dbReference>
<keyword evidence="10 15" id="KW-0408">Iron</keyword>
<dbReference type="InterPro" id="IPR004558">
    <property type="entry name" value="Coprogen_oxidase_HemN"/>
</dbReference>
<feature type="binding site" evidence="16">
    <location>
        <position position="115"/>
    </location>
    <ligand>
        <name>S-adenosyl-L-methionine</name>
        <dbReference type="ChEBI" id="CHEBI:59789"/>
        <label>1</label>
    </ligand>
</feature>
<dbReference type="PANTHER" id="PTHR13932:SF6">
    <property type="entry name" value="OXYGEN-INDEPENDENT COPROPORPHYRINOGEN III OXIDASE"/>
    <property type="match status" value="1"/>
</dbReference>
<dbReference type="EC" id="1.3.98.3" evidence="15"/>
<evidence type="ECO:0000256" key="6">
    <source>
        <dbReference type="ARBA" id="ARBA00022490"/>
    </source>
</evidence>
<dbReference type="InterPro" id="IPR058240">
    <property type="entry name" value="rSAM_sf"/>
</dbReference>
<evidence type="ECO:0000313" key="20">
    <source>
        <dbReference type="Proteomes" id="UP000251800"/>
    </source>
</evidence>
<dbReference type="InterPro" id="IPR006638">
    <property type="entry name" value="Elp3/MiaA/NifB-like_rSAM"/>
</dbReference>
<keyword evidence="11 15" id="KW-0411">Iron-sulfur</keyword>
<evidence type="ECO:0000256" key="15">
    <source>
        <dbReference type="PIRNR" id="PIRNR000167"/>
    </source>
</evidence>
<feature type="binding site" evidence="17">
    <location>
        <position position="68"/>
    </location>
    <ligand>
        <name>[4Fe-4S] cluster</name>
        <dbReference type="ChEBI" id="CHEBI:49883"/>
        <note>4Fe-4S-S-AdoMet</note>
    </ligand>
</feature>
<proteinExistence type="inferred from homology"/>
<dbReference type="AlphaFoldDB" id="A0A363UNP7"/>